<dbReference type="CDD" id="cd00130">
    <property type="entry name" value="PAS"/>
    <property type="match status" value="1"/>
</dbReference>
<evidence type="ECO:0000313" key="2">
    <source>
        <dbReference type="EMBL" id="MDC3417862.1"/>
    </source>
</evidence>
<dbReference type="EMBL" id="JAMQKC010000015">
    <property type="protein sequence ID" value="MDC3417862.1"/>
    <property type="molecule type" value="Genomic_DNA"/>
</dbReference>
<comment type="caution">
    <text evidence="2">The sequence shown here is derived from an EMBL/GenBank/DDBJ whole genome shotgun (WGS) entry which is preliminary data.</text>
</comment>
<dbReference type="Pfam" id="PF00989">
    <property type="entry name" value="PAS"/>
    <property type="match status" value="1"/>
</dbReference>
<accession>A0A9X4AFC4</accession>
<dbReference type="InterPro" id="IPR035965">
    <property type="entry name" value="PAS-like_dom_sf"/>
</dbReference>
<evidence type="ECO:0000313" key="3">
    <source>
        <dbReference type="Proteomes" id="UP001145069"/>
    </source>
</evidence>
<gene>
    <name evidence="2" type="ORF">NC799_13245</name>
</gene>
<organism evidence="2 3">
    <name type="scientific">Aquibacillus salsiterrae</name>
    <dbReference type="NCBI Taxonomy" id="2950439"/>
    <lineage>
        <taxon>Bacteria</taxon>
        <taxon>Bacillati</taxon>
        <taxon>Bacillota</taxon>
        <taxon>Bacilli</taxon>
        <taxon>Bacillales</taxon>
        <taxon>Bacillaceae</taxon>
        <taxon>Aquibacillus</taxon>
    </lineage>
</organism>
<name>A0A9X4AFC4_9BACI</name>
<feature type="domain" description="PAS" evidence="1">
    <location>
        <begin position="1"/>
        <end position="31"/>
    </location>
</feature>
<dbReference type="InterPro" id="IPR000014">
    <property type="entry name" value="PAS"/>
</dbReference>
<dbReference type="AlphaFoldDB" id="A0A9X4AFC4"/>
<dbReference type="SUPFAM" id="SSF55785">
    <property type="entry name" value="PYP-like sensor domain (PAS domain)"/>
    <property type="match status" value="1"/>
</dbReference>
<keyword evidence="3" id="KW-1185">Reference proteome</keyword>
<reference evidence="2" key="1">
    <citation type="submission" date="2022-06" db="EMBL/GenBank/DDBJ databases">
        <title>Aquibacillus sp. a new bacterium isolated from soil saline samples.</title>
        <authorList>
            <person name="Galisteo C."/>
            <person name="De La Haba R."/>
            <person name="Sanchez-Porro C."/>
            <person name="Ventosa A."/>
        </authorList>
    </citation>
    <scope>NUCLEOTIDE SEQUENCE</scope>
    <source>
        <strain evidence="2">3ASR75-54</strain>
    </source>
</reference>
<dbReference type="Proteomes" id="UP001145069">
    <property type="component" value="Unassembled WGS sequence"/>
</dbReference>
<proteinExistence type="predicted"/>
<sequence>MVTDKQGKIITVNPAFTKLTGYSTEEAIGKNPNMLSSGKQSNEFYEKMWQTLHANHPCNKR</sequence>
<evidence type="ECO:0000259" key="1">
    <source>
        <dbReference type="PROSITE" id="PS50112"/>
    </source>
</evidence>
<dbReference type="InterPro" id="IPR013767">
    <property type="entry name" value="PAS_fold"/>
</dbReference>
<dbReference type="NCBIfam" id="TIGR00229">
    <property type="entry name" value="sensory_box"/>
    <property type="match status" value="1"/>
</dbReference>
<dbReference type="Gene3D" id="3.30.450.20">
    <property type="entry name" value="PAS domain"/>
    <property type="match status" value="1"/>
</dbReference>
<protein>
    <submittedName>
        <fullName evidence="2">PAS domain-containing protein</fullName>
    </submittedName>
</protein>
<dbReference type="GO" id="GO:0006355">
    <property type="term" value="P:regulation of DNA-templated transcription"/>
    <property type="evidence" value="ECO:0007669"/>
    <property type="project" value="InterPro"/>
</dbReference>
<dbReference type="PROSITE" id="PS50112">
    <property type="entry name" value="PAS"/>
    <property type="match status" value="1"/>
</dbReference>